<comment type="similarity">
    <text evidence="1">Belongs to the GMC oxidoreductase family.</text>
</comment>
<dbReference type="PROSITE" id="PS00624">
    <property type="entry name" value="GMC_OXRED_2"/>
    <property type="match status" value="1"/>
</dbReference>
<organism evidence="4 5">
    <name type="scientific">Ceratina calcarata</name>
    <dbReference type="NCBI Taxonomy" id="156304"/>
    <lineage>
        <taxon>Eukaryota</taxon>
        <taxon>Metazoa</taxon>
        <taxon>Ecdysozoa</taxon>
        <taxon>Arthropoda</taxon>
        <taxon>Hexapoda</taxon>
        <taxon>Insecta</taxon>
        <taxon>Pterygota</taxon>
        <taxon>Neoptera</taxon>
        <taxon>Endopterygota</taxon>
        <taxon>Hymenoptera</taxon>
        <taxon>Apocrita</taxon>
        <taxon>Aculeata</taxon>
        <taxon>Apoidea</taxon>
        <taxon>Anthophila</taxon>
        <taxon>Apidae</taxon>
        <taxon>Ceratina</taxon>
        <taxon>Zadontomerus</taxon>
    </lineage>
</organism>
<feature type="binding site" evidence="2">
    <location>
        <position position="285"/>
    </location>
    <ligand>
        <name>FAD</name>
        <dbReference type="ChEBI" id="CHEBI:57692"/>
    </ligand>
</feature>
<evidence type="ECO:0000259" key="3">
    <source>
        <dbReference type="PROSITE" id="PS00624"/>
    </source>
</evidence>
<proteinExistence type="inferred from homology"/>
<dbReference type="Pfam" id="PF00732">
    <property type="entry name" value="GMC_oxred_N"/>
    <property type="match status" value="1"/>
</dbReference>
<dbReference type="PIRSF" id="PIRSF000137">
    <property type="entry name" value="Alcohol_oxidase"/>
    <property type="match status" value="1"/>
</dbReference>
<dbReference type="Proteomes" id="UP000694925">
    <property type="component" value="Unplaced"/>
</dbReference>
<dbReference type="Gene3D" id="3.50.50.60">
    <property type="entry name" value="FAD/NAD(P)-binding domain"/>
    <property type="match status" value="1"/>
</dbReference>
<accession>A0AAJ7J3U5</accession>
<evidence type="ECO:0000313" key="4">
    <source>
        <dbReference type="Proteomes" id="UP000694925"/>
    </source>
</evidence>
<protein>
    <submittedName>
        <fullName evidence="5">Glucose dehydrogenase [FAD, quinone]-like</fullName>
    </submittedName>
</protein>
<dbReference type="InterPro" id="IPR036188">
    <property type="entry name" value="FAD/NAD-bd_sf"/>
</dbReference>
<feature type="domain" description="Glucose-methanol-choline oxidoreductase N-terminal" evidence="3">
    <location>
        <begin position="320"/>
        <end position="334"/>
    </location>
</feature>
<dbReference type="PANTHER" id="PTHR11552">
    <property type="entry name" value="GLUCOSE-METHANOL-CHOLINE GMC OXIDOREDUCTASE"/>
    <property type="match status" value="1"/>
</dbReference>
<dbReference type="RefSeq" id="XP_017883555.1">
    <property type="nucleotide sequence ID" value="XM_018028066.2"/>
</dbReference>
<reference evidence="5" key="1">
    <citation type="submission" date="2025-08" db="UniProtKB">
        <authorList>
            <consortium name="RefSeq"/>
        </authorList>
    </citation>
    <scope>IDENTIFICATION</scope>
    <source>
        <tissue evidence="5">Whole body</tissue>
    </source>
</reference>
<dbReference type="Gene3D" id="3.30.560.10">
    <property type="entry name" value="Glucose Oxidase, domain 3"/>
    <property type="match status" value="1"/>
</dbReference>
<dbReference type="SUPFAM" id="SSF51905">
    <property type="entry name" value="FAD/NAD(P)-binding domain"/>
    <property type="match status" value="1"/>
</dbReference>
<keyword evidence="4" id="KW-1185">Reference proteome</keyword>
<evidence type="ECO:0000256" key="2">
    <source>
        <dbReference type="PIRSR" id="PIRSR000137-2"/>
    </source>
</evidence>
<feature type="binding site" evidence="2">
    <location>
        <position position="151"/>
    </location>
    <ligand>
        <name>FAD</name>
        <dbReference type="ChEBI" id="CHEBI:57692"/>
    </ligand>
</feature>
<dbReference type="AlphaFoldDB" id="A0AAJ7J3U5"/>
<dbReference type="InterPro" id="IPR012132">
    <property type="entry name" value="GMC_OxRdtase"/>
</dbReference>
<dbReference type="InterPro" id="IPR007867">
    <property type="entry name" value="GMC_OxRtase_C"/>
</dbReference>
<keyword evidence="2" id="KW-0274">FAD</keyword>
<dbReference type="GO" id="GO:0050660">
    <property type="term" value="F:flavin adenine dinucleotide binding"/>
    <property type="evidence" value="ECO:0007669"/>
    <property type="project" value="InterPro"/>
</dbReference>
<dbReference type="GeneID" id="108627042"/>
<evidence type="ECO:0000313" key="5">
    <source>
        <dbReference type="RefSeq" id="XP_017883555.1"/>
    </source>
</evidence>
<comment type="cofactor">
    <cofactor evidence="2">
        <name>FAD</name>
        <dbReference type="ChEBI" id="CHEBI:57692"/>
    </cofactor>
</comment>
<name>A0AAJ7J3U5_9HYME</name>
<dbReference type="InterPro" id="IPR000172">
    <property type="entry name" value="GMC_OxRdtase_N"/>
</dbReference>
<dbReference type="KEGG" id="ccal:108627042"/>
<keyword evidence="2" id="KW-0285">Flavoprotein</keyword>
<gene>
    <name evidence="5" type="primary">LOC108627042</name>
</gene>
<sequence>MSCPLPTLVASPTCPVPFAGGPQLTNVCSASAGTLFLTILNSLLVANPEIGDPCGRVKPIAVPDSSYDFIVVGSGAGGSVVAGRLSEISNWKVLLLEAGPDEPAGAEIPSNLQLYLNGQLDWKYKTSNESYACLSTDGKCVWPRGKNAGGTTLHHGMAYHRGHPKDYQKWVEKGAIGWAWEDVFPYYLKSENNTEIGRVSASLHATGGPMNVERLPYQPPFTNNILEAAKEAGYGTIEDLAGEIPTGFTVAQTISQKGVRRTTFDSFVKSVAHRKNLHVALNALVTKVTTAGKQATGVEFLMNGKKYRVRAKKEVILSAGTINSPQLLLLSGIGPKENLKQNKIPVVVDLPGVGENLHNHQSYGLDFTVDEDYYPLFNQTNAELYLKNQTGPFAATGLAQVTGMIASNLTTPDDPDIQIFFAGYQAVCAPKLDIPDLASGGPKMSVRFSSVNVQPTSRGRITLNSNNPLDPPVIWSNDIATDHDLSVIIQGLHAITKLSQTPTMQKIGLKLKNVTVPQCADRTYLTDDYWKCAVRYDSRPENHQTGSCKMGPASDPMAVVDLRLKVNGVKGLRVADASVLPQVVSGNPVASYNMVGERAADFIKEDWGIVV</sequence>
<dbReference type="SUPFAM" id="SSF54373">
    <property type="entry name" value="FAD-linked reductases, C-terminal domain"/>
    <property type="match status" value="1"/>
</dbReference>
<evidence type="ECO:0000256" key="1">
    <source>
        <dbReference type="ARBA" id="ARBA00010790"/>
    </source>
</evidence>
<dbReference type="PANTHER" id="PTHR11552:SF217">
    <property type="entry name" value="GLUCOSE DEHYDROGENASE [FAD, QUINONE]"/>
    <property type="match status" value="1"/>
</dbReference>
<dbReference type="GO" id="GO:0016614">
    <property type="term" value="F:oxidoreductase activity, acting on CH-OH group of donors"/>
    <property type="evidence" value="ECO:0007669"/>
    <property type="project" value="InterPro"/>
</dbReference>
<dbReference type="Pfam" id="PF05199">
    <property type="entry name" value="GMC_oxred_C"/>
    <property type="match status" value="1"/>
</dbReference>